<feature type="transmembrane region" description="Helical" evidence="8">
    <location>
        <begin position="194"/>
        <end position="214"/>
    </location>
</feature>
<evidence type="ECO:0000256" key="6">
    <source>
        <dbReference type="ARBA" id="ARBA00022989"/>
    </source>
</evidence>
<evidence type="ECO:0000256" key="2">
    <source>
        <dbReference type="ARBA" id="ARBA00007935"/>
    </source>
</evidence>
<dbReference type="InterPro" id="IPR000522">
    <property type="entry name" value="ABC_transptr_permease_BtuC"/>
</dbReference>
<feature type="transmembrane region" description="Helical" evidence="8">
    <location>
        <begin position="59"/>
        <end position="79"/>
    </location>
</feature>
<comment type="caution">
    <text evidence="9">The sequence shown here is derived from an EMBL/GenBank/DDBJ whole genome shotgun (WGS) entry which is preliminary data.</text>
</comment>
<dbReference type="Proteomes" id="UP001600894">
    <property type="component" value="Unassembled WGS sequence"/>
</dbReference>
<evidence type="ECO:0000313" key="9">
    <source>
        <dbReference type="EMBL" id="GAA6269671.1"/>
    </source>
</evidence>
<feature type="transmembrane region" description="Helical" evidence="8">
    <location>
        <begin position="241"/>
        <end position="272"/>
    </location>
</feature>
<sequence length="340" mass="35882">MRQEQRIRRRFFLMCLLLAVMVLGSLRAGFTSLTMGDVFRVLTGGGTREENLILFDFRMVRIVLAVLVGAGLSVSGTVFQTISKNPLASPDLLGVSAGAGMAVMLYTLLEPEGQGGNVFLLPVVSLGGALLTSVLIYGIAHRKGEAVSPIRMVLIGVSVTAGINAADILIAVRLSPEKFHLVNTWMIGSVYGNSWKHVLALLPWILILVPALLVQSRELDLLHLKDEVAIGLGAALKRSRLIYLMMAAALAAACVSVGGAIGFVGLICPHLAAKLTGAGHRHRIPAAALLGAILLLGADWIARTVIAPDEMLLGIVVSLVGAPYFLYILLGAGKKEGGAL</sequence>
<keyword evidence="6 8" id="KW-1133">Transmembrane helix</keyword>
<evidence type="ECO:0000256" key="1">
    <source>
        <dbReference type="ARBA" id="ARBA00004651"/>
    </source>
</evidence>
<dbReference type="PANTHER" id="PTHR30472:SF64">
    <property type="entry name" value="IRON(3+)-HYDROXAMATE IMPORT SYSTEM PERMEASE PROTEIN FHUG"/>
    <property type="match status" value="1"/>
</dbReference>
<dbReference type="Pfam" id="PF01032">
    <property type="entry name" value="FecCD"/>
    <property type="match status" value="1"/>
</dbReference>
<evidence type="ECO:0000256" key="8">
    <source>
        <dbReference type="SAM" id="Phobius"/>
    </source>
</evidence>
<proteinExistence type="inferred from homology"/>
<comment type="subcellular location">
    <subcellularLocation>
        <location evidence="1">Cell membrane</location>
        <topology evidence="1">Multi-pass membrane protein</topology>
    </subcellularLocation>
</comment>
<feature type="transmembrane region" description="Helical" evidence="8">
    <location>
        <begin position="121"/>
        <end position="140"/>
    </location>
</feature>
<dbReference type="PANTHER" id="PTHR30472">
    <property type="entry name" value="FERRIC ENTEROBACTIN TRANSPORT SYSTEM PERMEASE PROTEIN"/>
    <property type="match status" value="1"/>
</dbReference>
<dbReference type="InterPro" id="IPR037294">
    <property type="entry name" value="ABC_BtuC-like"/>
</dbReference>
<feature type="transmembrane region" description="Helical" evidence="8">
    <location>
        <begin position="91"/>
        <end position="109"/>
    </location>
</feature>
<dbReference type="EMBL" id="BAABXL010000001">
    <property type="protein sequence ID" value="GAA6269671.1"/>
    <property type="molecule type" value="Genomic_DNA"/>
</dbReference>
<dbReference type="RefSeq" id="WP_176254564.1">
    <property type="nucleotide sequence ID" value="NZ_BAABXL010000001.1"/>
</dbReference>
<organism evidence="9 10">
    <name type="scientific">Enterocloster alcoholdehydrogenati</name>
    <dbReference type="NCBI Taxonomy" id="2547410"/>
    <lineage>
        <taxon>Bacteria</taxon>
        <taxon>Bacillati</taxon>
        <taxon>Bacillota</taxon>
        <taxon>Clostridia</taxon>
        <taxon>Lachnospirales</taxon>
        <taxon>Lachnospiraceae</taxon>
        <taxon>Enterocloster</taxon>
    </lineage>
</organism>
<evidence type="ECO:0000256" key="7">
    <source>
        <dbReference type="ARBA" id="ARBA00023136"/>
    </source>
</evidence>
<name>A0ABQ0B090_9FIRM</name>
<accession>A0ABQ0B090</accession>
<keyword evidence="5 8" id="KW-0812">Transmembrane</keyword>
<reference evidence="9 10" key="1">
    <citation type="submission" date="2024-04" db="EMBL/GenBank/DDBJ databases">
        <title>Defined microbial consortia suppress multidrug-resistant proinflammatory Enterobacteriaceae via ecological control.</title>
        <authorList>
            <person name="Furuichi M."/>
            <person name="Kawaguchi T."/>
            <person name="Pust M."/>
            <person name="Yasuma K."/>
            <person name="Plichta D."/>
            <person name="Hasegawa N."/>
            <person name="Ohya T."/>
            <person name="Bhattarai S."/>
            <person name="Sasajima S."/>
            <person name="Aoto Y."/>
            <person name="Tuganbaev T."/>
            <person name="Yaginuma M."/>
            <person name="Ueda M."/>
            <person name="Okahashi N."/>
            <person name="Amafuji K."/>
            <person name="Kiridooshi Y."/>
            <person name="Sugita K."/>
            <person name="Strazar M."/>
            <person name="Skelly A."/>
            <person name="Suda W."/>
            <person name="Hattori M."/>
            <person name="Nakamoto N."/>
            <person name="Caballero S."/>
            <person name="Norman J."/>
            <person name="Olle B."/>
            <person name="Tanoue T."/>
            <person name="Arita M."/>
            <person name="Bucci V."/>
            <person name="Atarashi K."/>
            <person name="Xavier R."/>
            <person name="Honda K."/>
        </authorList>
    </citation>
    <scope>NUCLEOTIDE SEQUENCE [LARGE SCALE GENOMIC DNA]</scope>
    <source>
        <strain evidence="10">f13</strain>
    </source>
</reference>
<keyword evidence="3" id="KW-0813">Transport</keyword>
<feature type="transmembrane region" description="Helical" evidence="8">
    <location>
        <begin position="311"/>
        <end position="330"/>
    </location>
</feature>
<feature type="transmembrane region" description="Helical" evidence="8">
    <location>
        <begin position="284"/>
        <end position="302"/>
    </location>
</feature>
<evidence type="ECO:0000256" key="3">
    <source>
        <dbReference type="ARBA" id="ARBA00022448"/>
    </source>
</evidence>
<keyword evidence="4" id="KW-1003">Cell membrane</keyword>
<keyword evidence="10" id="KW-1185">Reference proteome</keyword>
<dbReference type="SUPFAM" id="SSF81345">
    <property type="entry name" value="ABC transporter involved in vitamin B12 uptake, BtuC"/>
    <property type="match status" value="1"/>
</dbReference>
<protein>
    <submittedName>
        <fullName evidence="9">Iron ABC transporter permease</fullName>
    </submittedName>
</protein>
<evidence type="ECO:0000313" key="10">
    <source>
        <dbReference type="Proteomes" id="UP001600894"/>
    </source>
</evidence>
<keyword evidence="7 8" id="KW-0472">Membrane</keyword>
<comment type="similarity">
    <text evidence="2">Belongs to the binding-protein-dependent transport system permease family. FecCD subfamily.</text>
</comment>
<gene>
    <name evidence="9" type="ORF">F130042H8_27310</name>
</gene>
<evidence type="ECO:0000256" key="5">
    <source>
        <dbReference type="ARBA" id="ARBA00022692"/>
    </source>
</evidence>
<dbReference type="CDD" id="cd06550">
    <property type="entry name" value="TM_ABC_iron-siderophores_like"/>
    <property type="match status" value="1"/>
</dbReference>
<feature type="transmembrane region" description="Helical" evidence="8">
    <location>
        <begin position="152"/>
        <end position="174"/>
    </location>
</feature>
<evidence type="ECO:0000256" key="4">
    <source>
        <dbReference type="ARBA" id="ARBA00022475"/>
    </source>
</evidence>
<dbReference type="Gene3D" id="1.10.3470.10">
    <property type="entry name" value="ABC transporter involved in vitamin B12 uptake, BtuC"/>
    <property type="match status" value="1"/>
</dbReference>